<proteinExistence type="predicted"/>
<evidence type="ECO:0000313" key="2">
    <source>
        <dbReference type="EMBL" id="CDP18514.1"/>
    </source>
</evidence>
<dbReference type="InParanoid" id="A0A068VD73"/>
<evidence type="ECO:0000313" key="3">
    <source>
        <dbReference type="Proteomes" id="UP000295252"/>
    </source>
</evidence>
<sequence>MASSSKSSSITTASGLEIKTVHSNKLYYLYEVSIEPEVDNPTSIPVINPYNAFGKKSFSPTWMIKSLIRAHPKGVKEYIQASKVDQHPIPATRKEQFITLHIPNDFPMQWKQQGYTHIHFGAIRISLSFHGRKGLPVVARVALLDTRFKQYQHACIATTETTLNVGIVFVTLFPNFNMSLADPHLLDALKVKVQIIGVEQVSDAIAATLHYQMVYRIKNHALDLTIPGGENALLIRIDEKNSASCTHVPRQITKSELIQLLPNSWITDYEDLHTQANEPIESSNSRITHTPKGRTSISFDHSHLKSLSGKSHPSIMCVQVPMYYPSAFEKQWKIHDNHPQNLQQVHRSQDIIQYFDQEGLPVSWFQDPISGHIYFNVCNHCEECQLIEILGCDASDLDDWPKRKRKSKPVDPQPVESRPCKPDLDPQDPDTDTFISERSKFNGYQISSDWIPKFLPPSKKNLHPYYQKCLDILEKEAKHSNKEWKLKPFCQIEPLIPVNTPQVQEYFMFREEDFPKLETFNKNGS</sequence>
<dbReference type="Pfam" id="PF01107">
    <property type="entry name" value="MP"/>
    <property type="match status" value="1"/>
</dbReference>
<dbReference type="Proteomes" id="UP000295252">
    <property type="component" value="Chromosome VI"/>
</dbReference>
<dbReference type="AlphaFoldDB" id="A0A068VD73"/>
<dbReference type="InterPro" id="IPR053098">
    <property type="entry name" value="Petuviruses_polyprotein"/>
</dbReference>
<accession>A0A068VD73</accession>
<dbReference type="PANTHER" id="PTHR48435">
    <property type="entry name" value="POLYPROTEIN"/>
    <property type="match status" value="1"/>
</dbReference>
<reference evidence="3" key="1">
    <citation type="journal article" date="2014" name="Science">
        <title>The coffee genome provides insight into the convergent evolution of caffeine biosynthesis.</title>
        <authorList>
            <person name="Denoeud F."/>
            <person name="Carretero-Paulet L."/>
            <person name="Dereeper A."/>
            <person name="Droc G."/>
            <person name="Guyot R."/>
            <person name="Pietrella M."/>
            <person name="Zheng C."/>
            <person name="Alberti A."/>
            <person name="Anthony F."/>
            <person name="Aprea G."/>
            <person name="Aury J.M."/>
            <person name="Bento P."/>
            <person name="Bernard M."/>
            <person name="Bocs S."/>
            <person name="Campa C."/>
            <person name="Cenci A."/>
            <person name="Combes M.C."/>
            <person name="Crouzillat D."/>
            <person name="Da Silva C."/>
            <person name="Daddiego L."/>
            <person name="De Bellis F."/>
            <person name="Dussert S."/>
            <person name="Garsmeur O."/>
            <person name="Gayraud T."/>
            <person name="Guignon V."/>
            <person name="Jahn K."/>
            <person name="Jamilloux V."/>
            <person name="Joet T."/>
            <person name="Labadie K."/>
            <person name="Lan T."/>
            <person name="Leclercq J."/>
            <person name="Lepelley M."/>
            <person name="Leroy T."/>
            <person name="Li L.T."/>
            <person name="Librado P."/>
            <person name="Lopez L."/>
            <person name="Munoz A."/>
            <person name="Noel B."/>
            <person name="Pallavicini A."/>
            <person name="Perrotta G."/>
            <person name="Poncet V."/>
            <person name="Pot D."/>
            <person name="Priyono X."/>
            <person name="Rigoreau M."/>
            <person name="Rouard M."/>
            <person name="Rozas J."/>
            <person name="Tranchant-Dubreuil C."/>
            <person name="VanBuren R."/>
            <person name="Zhang Q."/>
            <person name="Andrade A.C."/>
            <person name="Argout X."/>
            <person name="Bertrand B."/>
            <person name="de Kochko A."/>
            <person name="Graziosi G."/>
            <person name="Henry R.J."/>
            <person name="Jayarama X."/>
            <person name="Ming R."/>
            <person name="Nagai C."/>
            <person name="Rounsley S."/>
            <person name="Sankoff D."/>
            <person name="Giuliano G."/>
            <person name="Albert V.A."/>
            <person name="Wincker P."/>
            <person name="Lashermes P."/>
        </authorList>
    </citation>
    <scope>NUCLEOTIDE SEQUENCE [LARGE SCALE GENOMIC DNA]</scope>
    <source>
        <strain evidence="3">cv. DH200-94</strain>
    </source>
</reference>
<dbReference type="Gramene" id="CDP18514">
    <property type="protein sequence ID" value="CDP18514"/>
    <property type="gene ID" value="GSCOC_T00003547001"/>
</dbReference>
<protein>
    <submittedName>
        <fullName evidence="2">Uncharacterized protein</fullName>
    </submittedName>
</protein>
<dbReference type="PhylomeDB" id="A0A068VD73"/>
<dbReference type="InterPro" id="IPR028919">
    <property type="entry name" value="Viral_movement"/>
</dbReference>
<dbReference type="OMA" id="EYFMFRE"/>
<dbReference type="PANTHER" id="PTHR48435:SF1">
    <property type="entry name" value="POLYPROTEIN"/>
    <property type="match status" value="1"/>
</dbReference>
<feature type="region of interest" description="Disordered" evidence="1">
    <location>
        <begin position="402"/>
        <end position="433"/>
    </location>
</feature>
<name>A0A068VD73_COFCA</name>
<dbReference type="EMBL" id="HG739331">
    <property type="protein sequence ID" value="CDP18514.1"/>
    <property type="molecule type" value="Genomic_DNA"/>
</dbReference>
<evidence type="ECO:0000256" key="1">
    <source>
        <dbReference type="SAM" id="MobiDB-lite"/>
    </source>
</evidence>
<dbReference type="OrthoDB" id="1720991at2759"/>
<organism evidence="2 3">
    <name type="scientific">Coffea canephora</name>
    <name type="common">Robusta coffee</name>
    <dbReference type="NCBI Taxonomy" id="49390"/>
    <lineage>
        <taxon>Eukaryota</taxon>
        <taxon>Viridiplantae</taxon>
        <taxon>Streptophyta</taxon>
        <taxon>Embryophyta</taxon>
        <taxon>Tracheophyta</taxon>
        <taxon>Spermatophyta</taxon>
        <taxon>Magnoliopsida</taxon>
        <taxon>eudicotyledons</taxon>
        <taxon>Gunneridae</taxon>
        <taxon>Pentapetalae</taxon>
        <taxon>asterids</taxon>
        <taxon>lamiids</taxon>
        <taxon>Gentianales</taxon>
        <taxon>Rubiaceae</taxon>
        <taxon>Ixoroideae</taxon>
        <taxon>Gardenieae complex</taxon>
        <taxon>Bertiereae - Coffeeae clade</taxon>
        <taxon>Coffeeae</taxon>
        <taxon>Coffea</taxon>
    </lineage>
</organism>
<keyword evidence="3" id="KW-1185">Reference proteome</keyword>
<gene>
    <name evidence="2" type="ORF">GSCOC_T00003547001</name>
</gene>